<dbReference type="EMBL" id="JAAVNE010000026">
    <property type="protein sequence ID" value="NKC32418.1"/>
    <property type="molecule type" value="Genomic_DNA"/>
</dbReference>
<protein>
    <recommendedName>
        <fullName evidence="4">MotA/TolQ/ExbB proton channel domain-containing protein</fullName>
    </recommendedName>
</protein>
<name>A0ABX1E5Z7_9PROT</name>
<keyword evidence="1" id="KW-0812">Transmembrane</keyword>
<keyword evidence="3" id="KW-1185">Reference proteome</keyword>
<evidence type="ECO:0008006" key="4">
    <source>
        <dbReference type="Google" id="ProtNLM"/>
    </source>
</evidence>
<feature type="transmembrane region" description="Helical" evidence="1">
    <location>
        <begin position="30"/>
        <end position="57"/>
    </location>
</feature>
<feature type="transmembrane region" description="Helical" evidence="1">
    <location>
        <begin position="78"/>
        <end position="98"/>
    </location>
</feature>
<proteinExistence type="predicted"/>
<dbReference type="RefSeq" id="WP_168032481.1">
    <property type="nucleotide sequence ID" value="NZ_JAAVNE010000026.1"/>
</dbReference>
<evidence type="ECO:0000256" key="1">
    <source>
        <dbReference type="SAM" id="Phobius"/>
    </source>
</evidence>
<sequence length="115" mass="12086">MWFWIVIVAVFLYLFFRFLQENQETTRSGFAALVGTLADGAALVALTLGIFGLLIALMMGFFGGPGPRLVGEGLTGTLLYSAGLLALGVLLFLLSGGIRRLGGRGAPKAAVSRGH</sequence>
<evidence type="ECO:0000313" key="2">
    <source>
        <dbReference type="EMBL" id="NKC32418.1"/>
    </source>
</evidence>
<keyword evidence="1" id="KW-1133">Transmembrane helix</keyword>
<reference evidence="2 3" key="1">
    <citation type="submission" date="2020-03" db="EMBL/GenBank/DDBJ databases">
        <title>Roseomonas selenitidurans sp. nov. isolated from urban soil.</title>
        <authorList>
            <person name="Liu H."/>
        </authorList>
    </citation>
    <scope>NUCLEOTIDE SEQUENCE [LARGE SCALE GENOMIC DNA]</scope>
    <source>
        <strain evidence="2 3">BU-1</strain>
    </source>
</reference>
<accession>A0ABX1E5Z7</accession>
<organism evidence="2 3">
    <name type="scientific">Falsiroseomonas selenitidurans</name>
    <dbReference type="NCBI Taxonomy" id="2716335"/>
    <lineage>
        <taxon>Bacteria</taxon>
        <taxon>Pseudomonadati</taxon>
        <taxon>Pseudomonadota</taxon>
        <taxon>Alphaproteobacteria</taxon>
        <taxon>Acetobacterales</taxon>
        <taxon>Roseomonadaceae</taxon>
        <taxon>Falsiroseomonas</taxon>
    </lineage>
</organism>
<gene>
    <name evidence="2" type="ORF">HEQ75_16255</name>
</gene>
<keyword evidence="1" id="KW-0472">Membrane</keyword>
<comment type="caution">
    <text evidence="2">The sequence shown here is derived from an EMBL/GenBank/DDBJ whole genome shotgun (WGS) entry which is preliminary data.</text>
</comment>
<evidence type="ECO:0000313" key="3">
    <source>
        <dbReference type="Proteomes" id="UP000787635"/>
    </source>
</evidence>
<dbReference type="Proteomes" id="UP000787635">
    <property type="component" value="Unassembled WGS sequence"/>
</dbReference>